<dbReference type="Proteomes" id="UP000321049">
    <property type="component" value="Unassembled WGS sequence"/>
</dbReference>
<accession>A0A511JM41</accession>
<evidence type="ECO:0000313" key="1">
    <source>
        <dbReference type="EMBL" id="GEL99036.1"/>
    </source>
</evidence>
<keyword evidence="2" id="KW-1185">Reference proteome</keyword>
<reference evidence="1 2" key="1">
    <citation type="submission" date="2019-07" db="EMBL/GenBank/DDBJ databases">
        <title>Whole genome shotgun sequence of Cellulomonas terrae NBRC 100819.</title>
        <authorList>
            <person name="Hosoyama A."/>
            <person name="Uohara A."/>
            <person name="Ohji S."/>
            <person name="Ichikawa N."/>
        </authorList>
    </citation>
    <scope>NUCLEOTIDE SEQUENCE [LARGE SCALE GENOMIC DNA]</scope>
    <source>
        <strain evidence="1 2">NBRC 100819</strain>
    </source>
</reference>
<comment type="caution">
    <text evidence="1">The sequence shown here is derived from an EMBL/GenBank/DDBJ whole genome shotgun (WGS) entry which is preliminary data.</text>
</comment>
<evidence type="ECO:0000313" key="2">
    <source>
        <dbReference type="Proteomes" id="UP000321049"/>
    </source>
</evidence>
<gene>
    <name evidence="1" type="ORF">CTE05_25830</name>
</gene>
<dbReference type="EMBL" id="BJWH01000013">
    <property type="protein sequence ID" value="GEL99036.1"/>
    <property type="molecule type" value="Genomic_DNA"/>
</dbReference>
<name>A0A511JM41_9CELL</name>
<proteinExistence type="predicted"/>
<dbReference type="AlphaFoldDB" id="A0A511JM41"/>
<organism evidence="1 2">
    <name type="scientific">Cellulomonas terrae</name>
    <dbReference type="NCBI Taxonomy" id="311234"/>
    <lineage>
        <taxon>Bacteria</taxon>
        <taxon>Bacillati</taxon>
        <taxon>Actinomycetota</taxon>
        <taxon>Actinomycetes</taxon>
        <taxon>Micrococcales</taxon>
        <taxon>Cellulomonadaceae</taxon>
        <taxon>Cellulomonas</taxon>
    </lineage>
</organism>
<sequence length="73" mass="8278">MGSFVVSAAPFSLLLALREGLYRDRPPGQRLGGTTDEAELRNYRLGFDEYGTLDVICSRLRVERLRARSFRDA</sequence>
<protein>
    <submittedName>
        <fullName evidence="1">Uncharacterized protein</fullName>
    </submittedName>
</protein>